<evidence type="ECO:0008006" key="3">
    <source>
        <dbReference type="Google" id="ProtNLM"/>
    </source>
</evidence>
<evidence type="ECO:0000313" key="2">
    <source>
        <dbReference type="Proteomes" id="UP001526337"/>
    </source>
</evidence>
<comment type="caution">
    <text evidence="1">The sequence shown here is derived from an EMBL/GenBank/DDBJ whole genome shotgun (WGS) entry which is preliminary data.</text>
</comment>
<accession>A0ABT3K2H7</accession>
<gene>
    <name evidence="1" type="ORF">NO263_03285</name>
</gene>
<name>A0ABT3K2H7_9PROT</name>
<protein>
    <recommendedName>
        <fullName evidence="3">Transposase</fullName>
    </recommendedName>
</protein>
<reference evidence="1 2" key="1">
    <citation type="submission" date="2022-07" db="EMBL/GenBank/DDBJ databases">
        <title>Genome stability of Gluconacetobacter entanii AV429.</title>
        <authorList>
            <person name="Trcek J."/>
            <person name="Cepec E."/>
        </authorList>
    </citation>
    <scope>NUCLEOTIDE SEQUENCE [LARGE SCALE GENOMIC DNA]</scope>
    <source>
        <strain evidence="1 2">AV429_2022</strain>
    </source>
</reference>
<keyword evidence="2" id="KW-1185">Reference proteome</keyword>
<proteinExistence type="predicted"/>
<dbReference type="EMBL" id="JANGSQ010000084">
    <property type="protein sequence ID" value="MCW4589598.1"/>
    <property type="molecule type" value="Genomic_DNA"/>
</dbReference>
<dbReference type="RefSeq" id="WP_141312836.1">
    <property type="nucleotide sequence ID" value="NZ_JABJWD010000054.1"/>
</dbReference>
<organism evidence="1 2">
    <name type="scientific">Gluconacetobacter entanii</name>
    <dbReference type="NCBI Taxonomy" id="108528"/>
    <lineage>
        <taxon>Bacteria</taxon>
        <taxon>Pseudomonadati</taxon>
        <taxon>Pseudomonadota</taxon>
        <taxon>Alphaproteobacteria</taxon>
        <taxon>Acetobacterales</taxon>
        <taxon>Acetobacteraceae</taxon>
        <taxon>Gluconacetobacter</taxon>
    </lineage>
</organism>
<evidence type="ECO:0000313" key="1">
    <source>
        <dbReference type="EMBL" id="MCW4589598.1"/>
    </source>
</evidence>
<sequence length="168" mass="18624">MMGKPVDLIGRRMVQPMPIPARACVIRGDHGVRGVVFSLTHRGRAGVEIWVCVAETRDVARQWCVSRTENIDLPSFAAARVWVHAWAARYGHRIREDIPARRRPKIGSRACRALLAAGGCRESWLTSDAPRLAAEAAVRCQSPAADCHHYGRCQYGTCDMEMDVDDAS</sequence>
<dbReference type="Proteomes" id="UP001526337">
    <property type="component" value="Unassembled WGS sequence"/>
</dbReference>